<dbReference type="GO" id="GO:0005840">
    <property type="term" value="C:ribosome"/>
    <property type="evidence" value="ECO:0007669"/>
    <property type="project" value="UniProtKB-KW"/>
</dbReference>
<organism evidence="2">
    <name type="scientific">uncultured Stenotrophomonas sp</name>
    <dbReference type="NCBI Taxonomy" id="165438"/>
    <lineage>
        <taxon>Bacteria</taxon>
        <taxon>Pseudomonadati</taxon>
        <taxon>Pseudomonadota</taxon>
        <taxon>Gammaproteobacteria</taxon>
        <taxon>Lysobacterales</taxon>
        <taxon>Lysobacteraceae</taxon>
        <taxon>Stenotrophomonas</taxon>
        <taxon>environmental samples</taxon>
    </lineage>
</organism>
<protein>
    <submittedName>
        <fullName evidence="2">30S ribosomal protein S2</fullName>
    </submittedName>
</protein>
<name>A0A1Y5PZ40_9GAMM</name>
<evidence type="ECO:0000256" key="1">
    <source>
        <dbReference type="SAM" id="MobiDB-lite"/>
    </source>
</evidence>
<proteinExistence type="predicted"/>
<feature type="compositionally biased region" description="Basic residues" evidence="1">
    <location>
        <begin position="41"/>
        <end position="50"/>
    </location>
</feature>
<dbReference type="AlphaFoldDB" id="A0A1Y5PZ40"/>
<reference evidence="2" key="1">
    <citation type="submission" date="2016-03" db="EMBL/GenBank/DDBJ databases">
        <authorList>
            <person name="Ploux O."/>
        </authorList>
    </citation>
    <scope>NUCLEOTIDE SEQUENCE</scope>
    <source>
        <strain evidence="2">UC10</strain>
    </source>
</reference>
<feature type="region of interest" description="Disordered" evidence="1">
    <location>
        <begin position="15"/>
        <end position="58"/>
    </location>
</feature>
<keyword evidence="2" id="KW-0689">Ribosomal protein</keyword>
<sequence length="58" mass="5927">MQLYARAAADAVLEGKAAAPNAASVREEEFAEGAAEEAKPARRAPAKKGARKGDEASA</sequence>
<keyword evidence="2" id="KW-0687">Ribonucleoprotein</keyword>
<dbReference type="EMBL" id="FLTS01000001">
    <property type="protein sequence ID" value="SBV35298.1"/>
    <property type="molecule type" value="Genomic_DNA"/>
</dbReference>
<evidence type="ECO:0000313" key="2">
    <source>
        <dbReference type="EMBL" id="SBV35298.1"/>
    </source>
</evidence>
<gene>
    <name evidence="2" type="ORF">STPYR_10228</name>
</gene>
<accession>A0A1Y5PZ40</accession>